<feature type="region of interest" description="Disordered" evidence="1">
    <location>
        <begin position="678"/>
        <end position="842"/>
    </location>
</feature>
<protein>
    <recommendedName>
        <fullName evidence="2">BRCT domain-containing protein</fullName>
    </recommendedName>
</protein>
<feature type="domain" description="BRCT" evidence="2">
    <location>
        <begin position="1551"/>
        <end position="1599"/>
    </location>
</feature>
<feature type="compositionally biased region" description="Low complexity" evidence="1">
    <location>
        <begin position="1456"/>
        <end position="1466"/>
    </location>
</feature>
<dbReference type="Gene3D" id="3.40.50.10190">
    <property type="entry name" value="BRCT domain"/>
    <property type="match status" value="1"/>
</dbReference>
<feature type="compositionally biased region" description="Low complexity" evidence="1">
    <location>
        <begin position="246"/>
        <end position="266"/>
    </location>
</feature>
<feature type="region of interest" description="Disordered" evidence="1">
    <location>
        <begin position="1400"/>
        <end position="1474"/>
    </location>
</feature>
<evidence type="ECO:0000259" key="2">
    <source>
        <dbReference type="PROSITE" id="PS50172"/>
    </source>
</evidence>
<dbReference type="Proteomes" id="UP001161757">
    <property type="component" value="Unassembled WGS sequence"/>
</dbReference>
<proteinExistence type="predicted"/>
<dbReference type="PANTHER" id="PTHR14625">
    <property type="entry name" value="MICROCEPHALIN"/>
    <property type="match status" value="1"/>
</dbReference>
<feature type="region of interest" description="Disordered" evidence="1">
    <location>
        <begin position="1"/>
        <end position="627"/>
    </location>
</feature>
<feature type="region of interest" description="Disordered" evidence="1">
    <location>
        <begin position="1874"/>
        <end position="1964"/>
    </location>
</feature>
<organism evidence="3 4">
    <name type="scientific">Exophiala dermatitidis</name>
    <name type="common">Black yeast-like fungus</name>
    <name type="synonym">Wangiella dermatitidis</name>
    <dbReference type="NCBI Taxonomy" id="5970"/>
    <lineage>
        <taxon>Eukaryota</taxon>
        <taxon>Fungi</taxon>
        <taxon>Dikarya</taxon>
        <taxon>Ascomycota</taxon>
        <taxon>Pezizomycotina</taxon>
        <taxon>Eurotiomycetes</taxon>
        <taxon>Chaetothyriomycetidae</taxon>
        <taxon>Chaetothyriales</taxon>
        <taxon>Herpotrichiellaceae</taxon>
        <taxon>Exophiala</taxon>
    </lineage>
</organism>
<feature type="compositionally biased region" description="Low complexity" evidence="1">
    <location>
        <begin position="339"/>
        <end position="354"/>
    </location>
</feature>
<feature type="compositionally biased region" description="Basic and acidic residues" evidence="1">
    <location>
        <begin position="92"/>
        <end position="108"/>
    </location>
</feature>
<accession>A0AAN6ELK7</accession>
<gene>
    <name evidence="3" type="ORF">HRR80_008432</name>
</gene>
<comment type="caution">
    <text evidence="3">The sequence shown here is derived from an EMBL/GenBank/DDBJ whole genome shotgun (WGS) entry which is preliminary data.</text>
</comment>
<feature type="region of interest" description="Disordered" evidence="1">
    <location>
        <begin position="1102"/>
        <end position="1134"/>
    </location>
</feature>
<feature type="compositionally biased region" description="Low complexity" evidence="1">
    <location>
        <begin position="373"/>
        <end position="390"/>
    </location>
</feature>
<feature type="region of interest" description="Disordered" evidence="1">
    <location>
        <begin position="1021"/>
        <end position="1076"/>
    </location>
</feature>
<dbReference type="InterPro" id="IPR001357">
    <property type="entry name" value="BRCT_dom"/>
</dbReference>
<dbReference type="SUPFAM" id="SSF52113">
    <property type="entry name" value="BRCT domain"/>
    <property type="match status" value="1"/>
</dbReference>
<feature type="region of interest" description="Disordered" evidence="1">
    <location>
        <begin position="1234"/>
        <end position="1266"/>
    </location>
</feature>
<dbReference type="PROSITE" id="PS50172">
    <property type="entry name" value="BRCT"/>
    <property type="match status" value="1"/>
</dbReference>
<feature type="compositionally biased region" description="Low complexity" evidence="1">
    <location>
        <begin position="144"/>
        <end position="165"/>
    </location>
</feature>
<dbReference type="InterPro" id="IPR036420">
    <property type="entry name" value="BRCT_dom_sf"/>
</dbReference>
<evidence type="ECO:0000256" key="1">
    <source>
        <dbReference type="SAM" id="MobiDB-lite"/>
    </source>
</evidence>
<feature type="compositionally biased region" description="Basic and acidic residues" evidence="1">
    <location>
        <begin position="685"/>
        <end position="703"/>
    </location>
</feature>
<reference evidence="3" key="1">
    <citation type="submission" date="2023-01" db="EMBL/GenBank/DDBJ databases">
        <title>Exophiala dermititidis isolated from Cystic Fibrosis Patient.</title>
        <authorList>
            <person name="Kurbessoian T."/>
            <person name="Crocker A."/>
            <person name="Murante D."/>
            <person name="Hogan D.A."/>
            <person name="Stajich J.E."/>
        </authorList>
    </citation>
    <scope>NUCLEOTIDE SEQUENCE</scope>
    <source>
        <strain evidence="3">Ex8</strain>
    </source>
</reference>
<feature type="compositionally biased region" description="Acidic residues" evidence="1">
    <location>
        <begin position="736"/>
        <end position="757"/>
    </location>
</feature>
<feature type="compositionally biased region" description="Polar residues" evidence="1">
    <location>
        <begin position="1438"/>
        <end position="1455"/>
    </location>
</feature>
<feature type="compositionally biased region" description="Polar residues" evidence="1">
    <location>
        <begin position="516"/>
        <end position="540"/>
    </location>
</feature>
<feature type="compositionally biased region" description="Low complexity" evidence="1">
    <location>
        <begin position="758"/>
        <end position="771"/>
    </location>
</feature>
<evidence type="ECO:0000313" key="3">
    <source>
        <dbReference type="EMBL" id="KAJ8987531.1"/>
    </source>
</evidence>
<feature type="compositionally biased region" description="Low complexity" evidence="1">
    <location>
        <begin position="1254"/>
        <end position="1266"/>
    </location>
</feature>
<feature type="compositionally biased region" description="Acidic residues" evidence="1">
    <location>
        <begin position="1892"/>
        <end position="1904"/>
    </location>
</feature>
<feature type="compositionally biased region" description="Basic and acidic residues" evidence="1">
    <location>
        <begin position="496"/>
        <end position="506"/>
    </location>
</feature>
<feature type="compositionally biased region" description="Low complexity" evidence="1">
    <location>
        <begin position="1"/>
        <end position="11"/>
    </location>
</feature>
<dbReference type="CDD" id="cd17716">
    <property type="entry name" value="BRCT_microcephalin_rpt1"/>
    <property type="match status" value="1"/>
</dbReference>
<feature type="compositionally biased region" description="Low complexity" evidence="1">
    <location>
        <begin position="39"/>
        <end position="91"/>
    </location>
</feature>
<dbReference type="EMBL" id="JAJGCB010000024">
    <property type="protein sequence ID" value="KAJ8987531.1"/>
    <property type="molecule type" value="Genomic_DNA"/>
</dbReference>
<feature type="compositionally biased region" description="Low complexity" evidence="1">
    <location>
        <begin position="177"/>
        <end position="187"/>
    </location>
</feature>
<name>A0AAN6ELK7_EXODE</name>
<dbReference type="InterPro" id="IPR022047">
    <property type="entry name" value="Microcephalin-like"/>
</dbReference>
<feature type="compositionally biased region" description="Low complexity" evidence="1">
    <location>
        <begin position="1421"/>
        <end position="1437"/>
    </location>
</feature>
<feature type="compositionally biased region" description="Basic and acidic residues" evidence="1">
    <location>
        <begin position="1102"/>
        <end position="1122"/>
    </location>
</feature>
<feature type="compositionally biased region" description="Polar residues" evidence="1">
    <location>
        <begin position="1035"/>
        <end position="1047"/>
    </location>
</feature>
<dbReference type="PANTHER" id="PTHR14625:SF3">
    <property type="entry name" value="MICROCEPHALIN"/>
    <property type="match status" value="1"/>
</dbReference>
<dbReference type="GO" id="GO:0000278">
    <property type="term" value="P:mitotic cell cycle"/>
    <property type="evidence" value="ECO:0007669"/>
    <property type="project" value="TreeGrafter"/>
</dbReference>
<evidence type="ECO:0000313" key="4">
    <source>
        <dbReference type="Proteomes" id="UP001161757"/>
    </source>
</evidence>
<feature type="region of interest" description="Disordered" evidence="1">
    <location>
        <begin position="961"/>
        <end position="996"/>
    </location>
</feature>
<sequence>MAPRRAAASPAKPRRVTRARAADAETTMAVEEPPRRKTSTAAARNTTAASRAKTSRSTSATEAAATTTSRTRTTRSAPTTTTSAMPTTTRTKSLEAKSRVTKKTESKPSRATRATRLSNVAAALETIESGDDEDEIAVAVSEPAAKTSRSTRTTTKTSTSALAAAPRRRIKITPLDSTTTESPAAAEPEPKPEKKSSTKAKKEKAAASKPTTTRRKRDATAAQLEDEAGEAVAEQEPKQRGRGRGTRAAAPAEDQPAAAKASTAGAKPRGRPRKEPAVAEPPQESKPAVAVRQTRARAGSNNSLVPADPPVQVVVPPKKKVTFQDPPSSEDEKENKRPATLAKSKTVKKASATAKKTETATKGMRAKPIRNPAASKTTRTARGAAAKASTQVDQKESSKVLPRVLTPKKITQVAKAPPVDSDDEEDELAGEKTPVRDLSLSPRRGIIPSMPRSASPVKKLDFTPALNATSPEKPNGSPGVGIMSPPRRMPASPLKDSLKESPRRAPEGITVFRAQIQDSNNPGSVNLHPSSNQAMLQQSPKRGLADKIIFPPSAAKSHNSPSKRALLSSPARRLFSPLKQKTPARGSPSPKKKSPQQDESPVCGGQSKSPGDVDLVMSSHFRSSVSPQRLARIYRLSDDELAQETNQDIDFDRSVLSVRSPLKVDKTEPLVAGALQTSDLGLPIERGHVEHDRGVASAEHSDVEDSESSVQKELKVSEQEEAAAAEEPDHSADPEHDNDETIVDPTIEEDDDDEETMEAAQEAPSPASVSESSHEQPASTRSFKRPRLSNALFTRIRDNNEDSEDELAADQTPVNRLLKPNFRPNLTGANIRSRLSAGTTPSPGFTPLVEQVQGWHAASPEKRVLDQESKVFSPLARMHVEGSIEVNRQGTPVRQAQKRKSMASRLSFAPSMVGSPAQPEFFAESMEAKDFEEQPESRDVPVEGHDEEDLHDLVQQDALGSSAGIAGDNVQDHNDLDDESQDGSGFEPFEQREPGDLTTDLINFTKASDTAMVDFQALANEAENLAGHDEESEGQEASNDLQGSGSVPSLERVDEEEEQSVLSTSSDMYDDENLAPVPGSAAEVVDQPDVGSDSAQVLVDMSTRETTEGRPEGDQVDDRQPDEVPTTEVHTSPSTMALTSVEAPAEMDFNVTPIRPDPSLPRYVHTVSKVPLRPEGQLPSVLSPLKAMRKRPRSMSSSNSLATAGVTFLGNKRRSLGDGSGLDIMPTADASQHLGIHSSDPVVPTSSPQRRIRSAAPSPAHSLASHLTTPGRQMSFTVEDFGDSTLDGIELPSDELSGDEVDMDESRSVVEVGHTMAGEDVDEDSMMTIGSALFKTPTVPMQRRSIVDAAVSSAAKSVRTATPRSARSMKFNVAATPREAMTAKSSGTAPAIATATPHYAMSTVSSKRRSLATSVNPTPSRRMTASGAAAAARTPATVGSTSNAAKTPTTTNTLLKSKSAAASAAKTSQTHDRAPLKTMAEGILSGAVVHYDIHTTEGQDASGVFVELLTAMGARCVKEWKWNPRATARASMPALGSATGHDSGLLSNPGVTHVVYKDGGKRTLEKVRSANGSVLCVGVGWVLDCYREGKWLDEAAYAVDSSVLPRGGSRRRRSMEPRMLQQLQDHEKASGTQQANGKRHNRRATLADLAHLPHGSSSAKSKSSKLTEAMKMELINTPVRGMEEEQQRPVPEPEHAQVDADGQQSFLNEDGHVFGVVNAEAESSSVNEDSEMLDYDVVEVGETSFGPSVSVSTADDDYDDGTFGQNGGYGTPTATATATMATIGGETRNVNLITVDGFGSFEQQRDQNENEDDEEVGGSSILLNTAYTPLPLSRTTTKRNISTPESACLNVDYDPRTAATPMTPYLAAKGNIKEQDVAQSAPAKQINKGLFENDDDNNDGEEDDGRNQKFQVKLRSKNGDAKADGGLGGNGPSRRKTLAGANLRRLPRGSLGFKPVVASPLRKD</sequence>